<gene>
    <name evidence="1" type="ORF">S03H2_60977</name>
</gene>
<comment type="caution">
    <text evidence="1">The sequence shown here is derived from an EMBL/GenBank/DDBJ whole genome shotgun (WGS) entry which is preliminary data.</text>
</comment>
<feature type="non-terminal residue" evidence="1">
    <location>
        <position position="1"/>
    </location>
</feature>
<evidence type="ECO:0000313" key="1">
    <source>
        <dbReference type="EMBL" id="GAH79930.1"/>
    </source>
</evidence>
<reference evidence="1" key="1">
    <citation type="journal article" date="2014" name="Front. Microbiol.">
        <title>High frequency of phylogenetically diverse reductive dehalogenase-homologous genes in deep subseafloor sedimentary metagenomes.</title>
        <authorList>
            <person name="Kawai M."/>
            <person name="Futagami T."/>
            <person name="Toyoda A."/>
            <person name="Takaki Y."/>
            <person name="Nishi S."/>
            <person name="Hori S."/>
            <person name="Arai W."/>
            <person name="Tsubouchi T."/>
            <person name="Morono Y."/>
            <person name="Uchiyama I."/>
            <person name="Ito T."/>
            <person name="Fujiyama A."/>
            <person name="Inagaki F."/>
            <person name="Takami H."/>
        </authorList>
    </citation>
    <scope>NUCLEOTIDE SEQUENCE</scope>
    <source>
        <strain evidence="1">Expedition CK06-06</strain>
    </source>
</reference>
<organism evidence="1">
    <name type="scientific">marine sediment metagenome</name>
    <dbReference type="NCBI Taxonomy" id="412755"/>
    <lineage>
        <taxon>unclassified sequences</taxon>
        <taxon>metagenomes</taxon>
        <taxon>ecological metagenomes</taxon>
    </lineage>
</organism>
<name>X1JEJ2_9ZZZZ</name>
<proteinExistence type="predicted"/>
<sequence>SPNSYWYWRGLKRAWELNEGTTNKLPLPERGHLSGIAIHSSCKNKIKFDVTDDPYPIQRHTKFRVIGNGNFEVINASGKHLKSVECWNDNVDPKGMYDQAIDKYQRNYITIPFGRYMGDEKYGLILENFAAGVELEETNSYDTDLYHDHEQKLDVYGLFRKRPESDCFGEGFLRKRVIVEKDTQGEVEYAVRMPTLNKIRQIYLFSEADVALGIEAAAPIDQARYVFLYAKSKEELILNN</sequence>
<dbReference type="EMBL" id="BARU01039330">
    <property type="protein sequence ID" value="GAH79930.1"/>
    <property type="molecule type" value="Genomic_DNA"/>
</dbReference>
<accession>X1JEJ2</accession>
<protein>
    <submittedName>
        <fullName evidence="1">Uncharacterized protein</fullName>
    </submittedName>
</protein>
<dbReference type="AlphaFoldDB" id="X1JEJ2"/>
<feature type="non-terminal residue" evidence="1">
    <location>
        <position position="240"/>
    </location>
</feature>